<evidence type="ECO:0008006" key="3">
    <source>
        <dbReference type="Google" id="ProtNLM"/>
    </source>
</evidence>
<keyword evidence="1" id="KW-1133">Transmembrane helix</keyword>
<dbReference type="SUPFAM" id="SSF49899">
    <property type="entry name" value="Concanavalin A-like lectins/glucanases"/>
    <property type="match status" value="1"/>
</dbReference>
<dbReference type="InterPro" id="IPR013320">
    <property type="entry name" value="ConA-like_dom_sf"/>
</dbReference>
<organism evidence="2">
    <name type="scientific">viral metagenome</name>
    <dbReference type="NCBI Taxonomy" id="1070528"/>
    <lineage>
        <taxon>unclassified sequences</taxon>
        <taxon>metagenomes</taxon>
        <taxon>organismal metagenomes</taxon>
    </lineage>
</organism>
<dbReference type="Gene3D" id="2.60.120.200">
    <property type="match status" value="1"/>
</dbReference>
<proteinExistence type="predicted"/>
<name>A0A6C0HZH5_9ZZZZ</name>
<dbReference type="EMBL" id="MN740042">
    <property type="protein sequence ID" value="QHT85557.1"/>
    <property type="molecule type" value="Genomic_DNA"/>
</dbReference>
<evidence type="ECO:0000313" key="2">
    <source>
        <dbReference type="EMBL" id="QHT85557.1"/>
    </source>
</evidence>
<dbReference type="PANTHER" id="PTHR42535">
    <property type="entry name" value="OOKINETE PROTEIN, PUTATIVE-RELATED"/>
    <property type="match status" value="1"/>
</dbReference>
<evidence type="ECO:0000256" key="1">
    <source>
        <dbReference type="SAM" id="Phobius"/>
    </source>
</evidence>
<keyword evidence="1" id="KW-0812">Transmembrane</keyword>
<protein>
    <recommendedName>
        <fullName evidence="3">LamG-like jellyroll fold domain-containing protein</fullName>
    </recommendedName>
</protein>
<dbReference type="AlphaFoldDB" id="A0A6C0HZH5"/>
<dbReference type="Pfam" id="PF13385">
    <property type="entry name" value="Laminin_G_3"/>
    <property type="match status" value="1"/>
</dbReference>
<keyword evidence="1" id="KW-0472">Membrane</keyword>
<sequence length="261" mass="29266">MSSFSMPDMDESNPLVRFFFILLVFVACVLFIQFFIKVVPWLFSTNSPYLIKGMVPGNTPLIISQDPSVQGAIPLSRSDNESGIEFSWSVWLNITSVESTNDQYKHIFHKGEQHIDVDSGMNTPNNAPGVYISPNTNELIVVMNTFNVINEQVKIPNFPMNKWVHVLIRDTNNALDIYINGALAKRHILTSVPKQNNGDVYVSSNGGFAGNLSDLRYYNYALQPGQIVKIVNNGPNLKANKNNTTLGSVPPYLAFQWYTNE</sequence>
<dbReference type="PANTHER" id="PTHR42535:SF2">
    <property type="entry name" value="CHROMOSOME UNDETERMINED SCAFFOLD_146, WHOLE GENOME SHOTGUN SEQUENCE"/>
    <property type="match status" value="1"/>
</dbReference>
<feature type="transmembrane region" description="Helical" evidence="1">
    <location>
        <begin position="15"/>
        <end position="36"/>
    </location>
</feature>
<accession>A0A6C0HZH5</accession>
<reference evidence="2" key="1">
    <citation type="journal article" date="2020" name="Nature">
        <title>Giant virus diversity and host interactions through global metagenomics.</title>
        <authorList>
            <person name="Schulz F."/>
            <person name="Roux S."/>
            <person name="Paez-Espino D."/>
            <person name="Jungbluth S."/>
            <person name="Walsh D.A."/>
            <person name="Denef V.J."/>
            <person name="McMahon K.D."/>
            <person name="Konstantinidis K.T."/>
            <person name="Eloe-Fadrosh E.A."/>
            <person name="Kyrpides N.C."/>
            <person name="Woyke T."/>
        </authorList>
    </citation>
    <scope>NUCLEOTIDE SEQUENCE</scope>
    <source>
        <strain evidence="2">GVMAG-M-3300023184-17</strain>
    </source>
</reference>